<evidence type="ECO:0000256" key="2">
    <source>
        <dbReference type="SAM" id="Phobius"/>
    </source>
</evidence>
<dbReference type="GO" id="GO:0000271">
    <property type="term" value="P:polysaccharide biosynthetic process"/>
    <property type="evidence" value="ECO:0007669"/>
    <property type="project" value="TreeGrafter"/>
</dbReference>
<dbReference type="EMBL" id="KK583494">
    <property type="protein sequence ID" value="KDO18115.1"/>
    <property type="molecule type" value="Genomic_DNA"/>
</dbReference>
<accession>A0A067BMZ0</accession>
<dbReference type="PANTHER" id="PTHR23028">
    <property type="entry name" value="ACETYLTRANSFERASE"/>
    <property type="match status" value="1"/>
</dbReference>
<dbReference type="KEGG" id="spar:SPRG_16455"/>
<dbReference type="GO" id="GO:0016747">
    <property type="term" value="F:acyltransferase activity, transferring groups other than amino-acyl groups"/>
    <property type="evidence" value="ECO:0007669"/>
    <property type="project" value="InterPro"/>
</dbReference>
<dbReference type="GO" id="GO:0016020">
    <property type="term" value="C:membrane"/>
    <property type="evidence" value="ECO:0007669"/>
    <property type="project" value="TreeGrafter"/>
</dbReference>
<gene>
    <name evidence="4" type="ORF">SPRG_16455</name>
</gene>
<dbReference type="InterPro" id="IPR050879">
    <property type="entry name" value="Acyltransferase_3"/>
</dbReference>
<evidence type="ECO:0000313" key="5">
    <source>
        <dbReference type="Proteomes" id="UP000030745"/>
    </source>
</evidence>
<dbReference type="AlphaFoldDB" id="A0A067BMZ0"/>
<feature type="domain" description="Acyltransferase 3" evidence="3">
    <location>
        <begin position="46"/>
        <end position="232"/>
    </location>
</feature>
<dbReference type="Pfam" id="PF01757">
    <property type="entry name" value="Acyl_transf_3"/>
    <property type="match status" value="1"/>
</dbReference>
<evidence type="ECO:0000256" key="1">
    <source>
        <dbReference type="SAM" id="MobiDB-lite"/>
    </source>
</evidence>
<dbReference type="InterPro" id="IPR002656">
    <property type="entry name" value="Acyl_transf_3_dom"/>
</dbReference>
<dbReference type="GeneID" id="24138081"/>
<keyword evidence="2" id="KW-0472">Membrane</keyword>
<dbReference type="OrthoDB" id="10591404at2759"/>
<feature type="region of interest" description="Disordered" evidence="1">
    <location>
        <begin position="1"/>
        <end position="42"/>
    </location>
</feature>
<name>A0A067BMZ0_SAPPC</name>
<evidence type="ECO:0000313" key="4">
    <source>
        <dbReference type="EMBL" id="KDO18115.1"/>
    </source>
</evidence>
<evidence type="ECO:0000259" key="3">
    <source>
        <dbReference type="Pfam" id="PF01757"/>
    </source>
</evidence>
<keyword evidence="2" id="KW-1133">Transmembrane helix</keyword>
<sequence>MGGSDARLTDELELEAPPLTPAETSKMLTDAEPRKKSKKTSTYRPDIDGLRAVAVVPVVVFHAYPSVFSGGFVGVDAFFIISGFFISRILFPALLLVLATTLGLGCHFFLTRKLQALTATQARFLAPICRSSRLYFDRDTTTNPLLHLWSLGVEEQFYLFLPFVAAMAMKLRPNRSILLQLTVLAISFTLNLALLGVGGNNKMSFYLPFPRFWQMALGGLHAYYAHQTPSTQHTNDDDDDPNDDDTEAFGRSRLCSLLKPRFGHLAAKSATSFPTIVFQMRWSRAFLPCRPKFQGYLAMVKASKPTAVLLVSDWPKHLNPGKMTPGASTPPVCCAYAGPPCVEQSTDDVFVADQSPQSGRQNPDMWLNGGDVVVPPPLSRTEYNASYAWLLTRVHTAVTLANATLVDFQKTMGMEMTSS</sequence>
<dbReference type="PANTHER" id="PTHR23028:SF53">
    <property type="entry name" value="ACYL_TRANSF_3 DOMAIN-CONTAINING PROTEIN"/>
    <property type="match status" value="1"/>
</dbReference>
<dbReference type="RefSeq" id="XP_012211174.1">
    <property type="nucleotide sequence ID" value="XM_012355784.1"/>
</dbReference>
<proteinExistence type="predicted"/>
<organism evidence="4 5">
    <name type="scientific">Saprolegnia parasitica (strain CBS 223.65)</name>
    <dbReference type="NCBI Taxonomy" id="695850"/>
    <lineage>
        <taxon>Eukaryota</taxon>
        <taxon>Sar</taxon>
        <taxon>Stramenopiles</taxon>
        <taxon>Oomycota</taxon>
        <taxon>Saprolegniomycetes</taxon>
        <taxon>Saprolegniales</taxon>
        <taxon>Saprolegniaceae</taxon>
        <taxon>Saprolegnia</taxon>
    </lineage>
</organism>
<feature type="transmembrane region" description="Helical" evidence="2">
    <location>
        <begin position="93"/>
        <end position="110"/>
    </location>
</feature>
<protein>
    <recommendedName>
        <fullName evidence="3">Acyltransferase 3 domain-containing protein</fullName>
    </recommendedName>
</protein>
<dbReference type="Proteomes" id="UP000030745">
    <property type="component" value="Unassembled WGS sequence"/>
</dbReference>
<keyword evidence="5" id="KW-1185">Reference proteome</keyword>
<feature type="transmembrane region" description="Helical" evidence="2">
    <location>
        <begin position="177"/>
        <end position="198"/>
    </location>
</feature>
<dbReference type="VEuPathDB" id="FungiDB:SPRG_16455"/>
<keyword evidence="2" id="KW-0812">Transmembrane</keyword>
<reference evidence="4 5" key="1">
    <citation type="journal article" date="2013" name="PLoS Genet.">
        <title>Distinctive expansion of potential virulence genes in the genome of the oomycete fish pathogen Saprolegnia parasitica.</title>
        <authorList>
            <person name="Jiang R.H."/>
            <person name="de Bruijn I."/>
            <person name="Haas B.J."/>
            <person name="Belmonte R."/>
            <person name="Lobach L."/>
            <person name="Christie J."/>
            <person name="van den Ackerveken G."/>
            <person name="Bottin A."/>
            <person name="Bulone V."/>
            <person name="Diaz-Moreno S.M."/>
            <person name="Dumas B."/>
            <person name="Fan L."/>
            <person name="Gaulin E."/>
            <person name="Govers F."/>
            <person name="Grenville-Briggs L.J."/>
            <person name="Horner N.R."/>
            <person name="Levin J.Z."/>
            <person name="Mammella M."/>
            <person name="Meijer H.J."/>
            <person name="Morris P."/>
            <person name="Nusbaum C."/>
            <person name="Oome S."/>
            <person name="Phillips A.J."/>
            <person name="van Rooyen D."/>
            <person name="Rzeszutek E."/>
            <person name="Saraiva M."/>
            <person name="Secombes C.J."/>
            <person name="Seidl M.F."/>
            <person name="Snel B."/>
            <person name="Stassen J.H."/>
            <person name="Sykes S."/>
            <person name="Tripathy S."/>
            <person name="van den Berg H."/>
            <person name="Vega-Arreguin J.C."/>
            <person name="Wawra S."/>
            <person name="Young S.K."/>
            <person name="Zeng Q."/>
            <person name="Dieguez-Uribeondo J."/>
            <person name="Russ C."/>
            <person name="Tyler B.M."/>
            <person name="van West P."/>
        </authorList>
    </citation>
    <scope>NUCLEOTIDE SEQUENCE [LARGE SCALE GENOMIC DNA]</scope>
    <source>
        <strain evidence="4 5">CBS 223.65</strain>
    </source>
</reference>